<reference evidence="2 3" key="1">
    <citation type="submission" date="2019-01" db="EMBL/GenBank/DDBJ databases">
        <authorList>
            <person name="Sayadi A."/>
        </authorList>
    </citation>
    <scope>NUCLEOTIDE SEQUENCE [LARGE SCALE GENOMIC DNA]</scope>
</reference>
<gene>
    <name evidence="2" type="ORF">CALMAC_LOCUS9300</name>
</gene>
<feature type="region of interest" description="Disordered" evidence="1">
    <location>
        <begin position="1"/>
        <end position="23"/>
    </location>
</feature>
<dbReference type="EMBL" id="CAACVG010007902">
    <property type="protein sequence ID" value="VEN47574.1"/>
    <property type="molecule type" value="Genomic_DNA"/>
</dbReference>
<dbReference type="AlphaFoldDB" id="A0A653CJV3"/>
<evidence type="ECO:0000313" key="2">
    <source>
        <dbReference type="EMBL" id="VEN47574.1"/>
    </source>
</evidence>
<dbReference type="Proteomes" id="UP000410492">
    <property type="component" value="Unassembled WGS sequence"/>
</dbReference>
<name>A0A653CJV3_CALMS</name>
<keyword evidence="3" id="KW-1185">Reference proteome</keyword>
<evidence type="ECO:0000313" key="3">
    <source>
        <dbReference type="Proteomes" id="UP000410492"/>
    </source>
</evidence>
<sequence>MTRGSDPVPHSRSRSLPEECKRSDVTLKKKGQGHFEECKRSDVKYGCFEYYAVRVEKKLGPVQKIDMYGLKFGTIKSVAK</sequence>
<organism evidence="2 3">
    <name type="scientific">Callosobruchus maculatus</name>
    <name type="common">Southern cowpea weevil</name>
    <name type="synonym">Pulse bruchid</name>
    <dbReference type="NCBI Taxonomy" id="64391"/>
    <lineage>
        <taxon>Eukaryota</taxon>
        <taxon>Metazoa</taxon>
        <taxon>Ecdysozoa</taxon>
        <taxon>Arthropoda</taxon>
        <taxon>Hexapoda</taxon>
        <taxon>Insecta</taxon>
        <taxon>Pterygota</taxon>
        <taxon>Neoptera</taxon>
        <taxon>Endopterygota</taxon>
        <taxon>Coleoptera</taxon>
        <taxon>Polyphaga</taxon>
        <taxon>Cucujiformia</taxon>
        <taxon>Chrysomeloidea</taxon>
        <taxon>Chrysomelidae</taxon>
        <taxon>Bruchinae</taxon>
        <taxon>Bruchini</taxon>
        <taxon>Callosobruchus</taxon>
    </lineage>
</organism>
<proteinExistence type="predicted"/>
<accession>A0A653CJV3</accession>
<protein>
    <submittedName>
        <fullName evidence="2">Uncharacterized protein</fullName>
    </submittedName>
</protein>
<evidence type="ECO:0000256" key="1">
    <source>
        <dbReference type="SAM" id="MobiDB-lite"/>
    </source>
</evidence>